<feature type="chain" id="PRO_5046908062" description="NlpE C-terminal OB domain-containing protein" evidence="1">
    <location>
        <begin position="29"/>
        <end position="141"/>
    </location>
</feature>
<organism evidence="3 4">
    <name type="scientific">Endozoicomonas lisbonensis</name>
    <dbReference type="NCBI Taxonomy" id="3120522"/>
    <lineage>
        <taxon>Bacteria</taxon>
        <taxon>Pseudomonadati</taxon>
        <taxon>Pseudomonadota</taxon>
        <taxon>Gammaproteobacteria</taxon>
        <taxon>Oceanospirillales</taxon>
        <taxon>Endozoicomonadaceae</taxon>
        <taxon>Endozoicomonas</taxon>
    </lineage>
</organism>
<feature type="signal peptide" evidence="1">
    <location>
        <begin position="1"/>
        <end position="28"/>
    </location>
</feature>
<accession>A0ABV2SJL0</accession>
<evidence type="ECO:0000313" key="4">
    <source>
        <dbReference type="Proteomes" id="UP001549366"/>
    </source>
</evidence>
<dbReference type="EMBL" id="JBEWTB010000002">
    <property type="protein sequence ID" value="MET4757940.1"/>
    <property type="molecule type" value="Genomic_DNA"/>
</dbReference>
<keyword evidence="4" id="KW-1185">Reference proteome</keyword>
<evidence type="ECO:0000313" key="3">
    <source>
        <dbReference type="EMBL" id="MET4757940.1"/>
    </source>
</evidence>
<name>A0ABV2SJL0_9GAMM</name>
<dbReference type="InterPro" id="IPR033450">
    <property type="entry name" value="NlpE_C"/>
</dbReference>
<dbReference type="Pfam" id="PF17185">
    <property type="entry name" value="NlpE_C"/>
    <property type="match status" value="1"/>
</dbReference>
<comment type="caution">
    <text evidence="3">The sequence shown here is derived from an EMBL/GenBank/DDBJ whole genome shotgun (WGS) entry which is preliminary data.</text>
</comment>
<keyword evidence="1" id="KW-0732">Signal</keyword>
<dbReference type="Proteomes" id="UP001549366">
    <property type="component" value="Unassembled WGS sequence"/>
</dbReference>
<proteinExistence type="predicted"/>
<dbReference type="RefSeq" id="WP_354008061.1">
    <property type="nucleotide sequence ID" value="NZ_JBEWTA010000001.1"/>
</dbReference>
<gene>
    <name evidence="3" type="ORF">V5J35_003132</name>
</gene>
<sequence length="141" mass="16309">MSFSSTSICHVLPAALLSLLFEATEANAVQTNEMIYRGYYVWGAEVHTFSPCASGKTYWVSFDWAGRAMNDYYKSHVPQPYEPMFIVFRGRLLDEQVDGFALEYDGLIRISDVESFGFYKDNQCDADQRRTDDKVSERWRL</sequence>
<dbReference type="Gene3D" id="2.40.50.540">
    <property type="match status" value="1"/>
</dbReference>
<evidence type="ECO:0000259" key="2">
    <source>
        <dbReference type="Pfam" id="PF17185"/>
    </source>
</evidence>
<reference evidence="3 4" key="1">
    <citation type="submission" date="2024-06" db="EMBL/GenBank/DDBJ databases">
        <title>Genomic Encyclopedia of Type Strains, Phase V (KMG-V): Genome sequencing to study the core and pangenomes of soil and plant-associated prokaryotes.</title>
        <authorList>
            <person name="Whitman W."/>
        </authorList>
    </citation>
    <scope>NUCLEOTIDE SEQUENCE [LARGE SCALE GENOMIC DNA]</scope>
    <source>
        <strain evidence="3 4">NE40</strain>
    </source>
</reference>
<protein>
    <recommendedName>
        <fullName evidence="2">NlpE C-terminal OB domain-containing protein</fullName>
    </recommendedName>
</protein>
<evidence type="ECO:0000256" key="1">
    <source>
        <dbReference type="SAM" id="SignalP"/>
    </source>
</evidence>
<dbReference type="InterPro" id="IPR038139">
    <property type="entry name" value="NlpE_C_sf"/>
</dbReference>
<feature type="domain" description="NlpE C-terminal OB" evidence="2">
    <location>
        <begin position="33"/>
        <end position="93"/>
    </location>
</feature>